<sequence length="78" mass="8994">MKDTVYIPLSDSIRHRNLKPHSSPKKSVGLHDTSGWGKGFILRLIQPGHYLCIAYRQSTDINQYHPAEEDVLCFNRWG</sequence>
<organism evidence="1 2">
    <name type="scientific">Xenopus laevis</name>
    <name type="common">African clawed frog</name>
    <dbReference type="NCBI Taxonomy" id="8355"/>
    <lineage>
        <taxon>Eukaryota</taxon>
        <taxon>Metazoa</taxon>
        <taxon>Chordata</taxon>
        <taxon>Craniata</taxon>
        <taxon>Vertebrata</taxon>
        <taxon>Euteleostomi</taxon>
        <taxon>Amphibia</taxon>
        <taxon>Batrachia</taxon>
        <taxon>Anura</taxon>
        <taxon>Pipoidea</taxon>
        <taxon>Pipidae</taxon>
        <taxon>Xenopodinae</taxon>
        <taxon>Xenopus</taxon>
        <taxon>Xenopus</taxon>
    </lineage>
</organism>
<name>A0A974H5W6_XENLA</name>
<dbReference type="Proteomes" id="UP000694892">
    <property type="component" value="Chromosome 8S"/>
</dbReference>
<reference evidence="2" key="1">
    <citation type="journal article" date="2016" name="Nature">
        <title>Genome evolution in the allotetraploid frog Xenopus laevis.</title>
        <authorList>
            <person name="Session A.M."/>
            <person name="Uno Y."/>
            <person name="Kwon T."/>
            <person name="Chapman J.A."/>
            <person name="Toyoda A."/>
            <person name="Takahashi S."/>
            <person name="Fukui A."/>
            <person name="Hikosaka A."/>
            <person name="Suzuki A."/>
            <person name="Kondo M."/>
            <person name="van Heeringen S.J."/>
            <person name="Quigley I."/>
            <person name="Heinz S."/>
            <person name="Ogino H."/>
            <person name="Ochi H."/>
            <person name="Hellsten U."/>
            <person name="Lyons J.B."/>
            <person name="Simakov O."/>
            <person name="Putnam N."/>
            <person name="Stites J."/>
            <person name="Kuroki Y."/>
            <person name="Tanaka T."/>
            <person name="Michiue T."/>
            <person name="Watanabe M."/>
            <person name="Bogdanovic O."/>
            <person name="Lister R."/>
            <person name="Georgiou G."/>
            <person name="Paranjpe S.S."/>
            <person name="van Kruijsbergen I."/>
            <person name="Shu S."/>
            <person name="Carlson J."/>
            <person name="Kinoshita T."/>
            <person name="Ohta Y."/>
            <person name="Mawaribuchi S."/>
            <person name="Jenkins J."/>
            <person name="Grimwood J."/>
            <person name="Schmutz J."/>
            <person name="Mitros T."/>
            <person name="Mozaffari S.V."/>
            <person name="Suzuki Y."/>
            <person name="Haramoto Y."/>
            <person name="Yamamoto T.S."/>
            <person name="Takagi C."/>
            <person name="Heald R."/>
            <person name="Miller K."/>
            <person name="Haudenschild C."/>
            <person name="Kitzman J."/>
            <person name="Nakayama T."/>
            <person name="Izutsu Y."/>
            <person name="Robert J."/>
            <person name="Fortriede J."/>
            <person name="Burns K."/>
            <person name="Lotay V."/>
            <person name="Karimi K."/>
            <person name="Yasuoka Y."/>
            <person name="Dichmann D.S."/>
            <person name="Flajnik M.F."/>
            <person name="Houston D.W."/>
            <person name="Shendure J."/>
            <person name="DuPasquier L."/>
            <person name="Vize P.D."/>
            <person name="Zorn A.M."/>
            <person name="Ito M."/>
            <person name="Marcotte E.M."/>
            <person name="Wallingford J.B."/>
            <person name="Ito Y."/>
            <person name="Asashima M."/>
            <person name="Ueno N."/>
            <person name="Matsuda Y."/>
            <person name="Veenstra G.J."/>
            <person name="Fujiyama A."/>
            <person name="Harland R.M."/>
            <person name="Taira M."/>
            <person name="Rokhsar D.S."/>
        </authorList>
    </citation>
    <scope>NUCLEOTIDE SEQUENCE [LARGE SCALE GENOMIC DNA]</scope>
    <source>
        <strain evidence="2">J</strain>
    </source>
</reference>
<evidence type="ECO:0000313" key="2">
    <source>
        <dbReference type="Proteomes" id="UP000694892"/>
    </source>
</evidence>
<protein>
    <submittedName>
        <fullName evidence="1">Uncharacterized protein</fullName>
    </submittedName>
</protein>
<proteinExistence type="predicted"/>
<evidence type="ECO:0000313" key="1">
    <source>
        <dbReference type="EMBL" id="OCT65987.1"/>
    </source>
</evidence>
<dbReference type="EMBL" id="CM004481">
    <property type="protein sequence ID" value="OCT65987.1"/>
    <property type="molecule type" value="Genomic_DNA"/>
</dbReference>
<gene>
    <name evidence="1" type="ORF">XELAEV_18042241mg</name>
</gene>
<dbReference type="AlphaFoldDB" id="A0A974H5W6"/>
<accession>A0A974H5W6</accession>